<feature type="domain" description="Endonuclease/exonuclease/phosphatase" evidence="1">
    <location>
        <begin position="26"/>
        <end position="268"/>
    </location>
</feature>
<evidence type="ECO:0000259" key="1">
    <source>
        <dbReference type="Pfam" id="PF03372"/>
    </source>
</evidence>
<dbReference type="SUPFAM" id="SSF56219">
    <property type="entry name" value="DNase I-like"/>
    <property type="match status" value="1"/>
</dbReference>
<gene>
    <name evidence="2" type="ORF">KK083_09225</name>
</gene>
<reference evidence="2 3" key="1">
    <citation type="submission" date="2021-05" db="EMBL/GenBank/DDBJ databases">
        <title>A Polyphasic approach of four new species of the genus Ohtaekwangia: Ohtaekwangia histidinii sp. nov., Ohtaekwangia cretensis sp. nov., Ohtaekwangia indiensis sp. nov., Ohtaekwangia reichenbachii sp. nov. from diverse environment.</title>
        <authorList>
            <person name="Octaviana S."/>
        </authorList>
    </citation>
    <scope>NUCLEOTIDE SEQUENCE [LARGE SCALE GENOMIC DNA]</scope>
    <source>
        <strain evidence="2 3">PWU4</strain>
    </source>
</reference>
<protein>
    <submittedName>
        <fullName evidence="2">Endonuclease/exonuclease/phosphatase family protein</fullName>
    </submittedName>
</protein>
<dbReference type="AlphaFoldDB" id="A0AAP2DK85"/>
<dbReference type="GO" id="GO:0000175">
    <property type="term" value="F:3'-5'-RNA exonuclease activity"/>
    <property type="evidence" value="ECO:0007669"/>
    <property type="project" value="TreeGrafter"/>
</dbReference>
<keyword evidence="2" id="KW-0255">Endonuclease</keyword>
<proteinExistence type="predicted"/>
<name>A0AAP2DK85_9BACT</name>
<dbReference type="Gene3D" id="3.60.10.10">
    <property type="entry name" value="Endonuclease/exonuclease/phosphatase"/>
    <property type="match status" value="1"/>
</dbReference>
<sequence>MPKRIHILLIFLVLAGPGYSQVLRIATYNMRYDNAGDSLNPWKDRLPVITQMIRFHDFDIFGGQELLHHQVEGLAKNLTEYGYNGVGRDDGATKGEYSPVFYKKDKFKVLSQGTFWLSETPDKPGKGWDASLPRICSWVQLQERASGKKLFFFNTHFDHRGQQARKESARLIVESVGKIAGRWPAILTGDFNFDQMHENYTLINTSSTLRDCFDLSPIKMTHNGTFNSFNISSTTDRRIDHIFVTQNVDVKRYGILTDSYNGKFPSDHFPVMVVVEVK</sequence>
<dbReference type="Proteomes" id="UP001319200">
    <property type="component" value="Unassembled WGS sequence"/>
</dbReference>
<keyword evidence="3" id="KW-1185">Reference proteome</keyword>
<dbReference type="InterPro" id="IPR036691">
    <property type="entry name" value="Endo/exonu/phosph_ase_sf"/>
</dbReference>
<keyword evidence="2" id="KW-0540">Nuclease</keyword>
<dbReference type="PANTHER" id="PTHR12121">
    <property type="entry name" value="CARBON CATABOLITE REPRESSOR PROTEIN 4"/>
    <property type="match status" value="1"/>
</dbReference>
<evidence type="ECO:0000313" key="3">
    <source>
        <dbReference type="Proteomes" id="UP001319200"/>
    </source>
</evidence>
<keyword evidence="2" id="KW-0378">Hydrolase</keyword>
<organism evidence="2 3">
    <name type="scientific">Chryseosolibacter histidini</name>
    <dbReference type="NCBI Taxonomy" id="2782349"/>
    <lineage>
        <taxon>Bacteria</taxon>
        <taxon>Pseudomonadati</taxon>
        <taxon>Bacteroidota</taxon>
        <taxon>Cytophagia</taxon>
        <taxon>Cytophagales</taxon>
        <taxon>Chryseotaleaceae</taxon>
        <taxon>Chryseosolibacter</taxon>
    </lineage>
</organism>
<accession>A0AAP2DK85</accession>
<dbReference type="PANTHER" id="PTHR12121:SF36">
    <property type="entry name" value="ENDONUCLEASE_EXONUCLEASE_PHOSPHATASE DOMAIN-CONTAINING PROTEIN"/>
    <property type="match status" value="1"/>
</dbReference>
<dbReference type="GO" id="GO:0004519">
    <property type="term" value="F:endonuclease activity"/>
    <property type="evidence" value="ECO:0007669"/>
    <property type="project" value="UniProtKB-KW"/>
</dbReference>
<dbReference type="InterPro" id="IPR050410">
    <property type="entry name" value="CCR4/nocturin_mRNA_transcr"/>
</dbReference>
<evidence type="ECO:0000313" key="2">
    <source>
        <dbReference type="EMBL" id="MBT1697054.1"/>
    </source>
</evidence>
<dbReference type="Pfam" id="PF03372">
    <property type="entry name" value="Exo_endo_phos"/>
    <property type="match status" value="1"/>
</dbReference>
<dbReference type="EMBL" id="JAHESF010000007">
    <property type="protein sequence ID" value="MBT1697054.1"/>
    <property type="molecule type" value="Genomic_DNA"/>
</dbReference>
<comment type="caution">
    <text evidence="2">The sequence shown here is derived from an EMBL/GenBank/DDBJ whole genome shotgun (WGS) entry which is preliminary data.</text>
</comment>
<dbReference type="CDD" id="cd09083">
    <property type="entry name" value="EEP-1"/>
    <property type="match status" value="1"/>
</dbReference>
<dbReference type="InterPro" id="IPR005135">
    <property type="entry name" value="Endo/exonuclease/phosphatase"/>
</dbReference>